<keyword evidence="2" id="KW-0813">Transport</keyword>
<accession>W0DSB9</accession>
<evidence type="ECO:0000256" key="9">
    <source>
        <dbReference type="PIRSR" id="PIRSR000005-2"/>
    </source>
</evidence>
<dbReference type="AlphaFoldDB" id="W0DSB9"/>
<sequence length="209" mass="23164">MAVDPVIRRAGWRNHLTHRFRHVALALGLLVVAPQAAADLTQGELLAGACGGCHGHAGVSTAASMPSIAGFDRRYGARVLREFRSGVRFSTIMGRLMAGYTPGEMAQLAAYYSEQPWQGANFTADPALAARGLRIHEARCEECHEQHGRYQDRDMPRTAGQQPEYLRMQLFARRDHPEGMQQPRRMREAIAALSDEDIIALSHFLASQE</sequence>
<dbReference type="PANTHER" id="PTHR33751">
    <property type="entry name" value="CBB3-TYPE CYTOCHROME C OXIDASE SUBUNIT FIXP"/>
    <property type="match status" value="1"/>
</dbReference>
<dbReference type="SUPFAM" id="SSF46626">
    <property type="entry name" value="Cytochrome c"/>
    <property type="match status" value="2"/>
</dbReference>
<keyword evidence="4 9" id="KW-0479">Metal-binding</keyword>
<evidence type="ECO:0000313" key="12">
    <source>
        <dbReference type="EMBL" id="AHE99740.1"/>
    </source>
</evidence>
<dbReference type="GO" id="GO:0042597">
    <property type="term" value="C:periplasmic space"/>
    <property type="evidence" value="ECO:0007669"/>
    <property type="project" value="UniProtKB-SubCell"/>
</dbReference>
<feature type="binding site" description="axial binding residue" evidence="9">
    <location>
        <position position="54"/>
    </location>
    <ligand>
        <name>heme c</name>
        <dbReference type="ChEBI" id="CHEBI:61717"/>
        <label>1</label>
    </ligand>
    <ligandPart>
        <name>Fe</name>
        <dbReference type="ChEBI" id="CHEBI:18248"/>
    </ligandPart>
</feature>
<evidence type="ECO:0000256" key="7">
    <source>
        <dbReference type="ARBA" id="ARBA00023004"/>
    </source>
</evidence>
<evidence type="ECO:0000256" key="1">
    <source>
        <dbReference type="ARBA" id="ARBA00004418"/>
    </source>
</evidence>
<dbReference type="Proteomes" id="UP000005289">
    <property type="component" value="Chromosome"/>
</dbReference>
<evidence type="ECO:0000256" key="10">
    <source>
        <dbReference type="SAM" id="SignalP"/>
    </source>
</evidence>
<evidence type="ECO:0000256" key="4">
    <source>
        <dbReference type="ARBA" id="ARBA00022723"/>
    </source>
</evidence>
<dbReference type="EMBL" id="CP007029">
    <property type="protein sequence ID" value="AHE99740.1"/>
    <property type="molecule type" value="Genomic_DNA"/>
</dbReference>
<dbReference type="GO" id="GO:0020037">
    <property type="term" value="F:heme binding"/>
    <property type="evidence" value="ECO:0007669"/>
    <property type="project" value="InterPro"/>
</dbReference>
<feature type="binding site" description="covalent" evidence="8">
    <location>
        <position position="50"/>
    </location>
    <ligand>
        <name>heme c</name>
        <dbReference type="ChEBI" id="CHEBI:61717"/>
        <label>1</label>
    </ligand>
</feature>
<organism evidence="12 13">
    <name type="scientific">Thioalkalivibrio paradoxus ARh 1</name>
    <dbReference type="NCBI Taxonomy" id="713585"/>
    <lineage>
        <taxon>Bacteria</taxon>
        <taxon>Pseudomonadati</taxon>
        <taxon>Pseudomonadota</taxon>
        <taxon>Gammaproteobacteria</taxon>
        <taxon>Chromatiales</taxon>
        <taxon>Ectothiorhodospiraceae</taxon>
        <taxon>Thioalkalivibrio</taxon>
    </lineage>
</organism>
<feature type="domain" description="Cytochrome c" evidence="11">
    <location>
        <begin position="127"/>
        <end position="209"/>
    </location>
</feature>
<evidence type="ECO:0000256" key="2">
    <source>
        <dbReference type="ARBA" id="ARBA00022448"/>
    </source>
</evidence>
<feature type="binding site" description="covalent" evidence="8">
    <location>
        <position position="140"/>
    </location>
    <ligand>
        <name>heme c</name>
        <dbReference type="ChEBI" id="CHEBI:61717"/>
        <label>2</label>
    </ligand>
</feature>
<keyword evidence="3 8" id="KW-0349">Heme</keyword>
<evidence type="ECO:0000256" key="6">
    <source>
        <dbReference type="ARBA" id="ARBA00022982"/>
    </source>
</evidence>
<dbReference type="PROSITE" id="PS51007">
    <property type="entry name" value="CYTC"/>
    <property type="match status" value="2"/>
</dbReference>
<evidence type="ECO:0000256" key="5">
    <source>
        <dbReference type="ARBA" id="ARBA00022764"/>
    </source>
</evidence>
<dbReference type="GO" id="GO:0005506">
    <property type="term" value="F:iron ion binding"/>
    <property type="evidence" value="ECO:0007669"/>
    <property type="project" value="InterPro"/>
</dbReference>
<comment type="PTM">
    <text evidence="8">Binds 2 heme c groups covalently per subunit.</text>
</comment>
<feature type="binding site" description="axial binding residue" evidence="9">
    <location>
        <position position="144"/>
    </location>
    <ligand>
        <name>heme c</name>
        <dbReference type="ChEBI" id="CHEBI:61717"/>
        <label>2</label>
    </ligand>
    <ligandPart>
        <name>Fe</name>
        <dbReference type="ChEBI" id="CHEBI:18248"/>
    </ligandPart>
</feature>
<dbReference type="Gene3D" id="1.10.760.10">
    <property type="entry name" value="Cytochrome c-like domain"/>
    <property type="match status" value="2"/>
</dbReference>
<dbReference type="Pfam" id="PF00034">
    <property type="entry name" value="Cytochrom_C"/>
    <property type="match status" value="1"/>
</dbReference>
<protein>
    <submittedName>
        <fullName evidence="12">Cytochrome C</fullName>
    </submittedName>
</protein>
<keyword evidence="5" id="KW-0574">Periplasm</keyword>
<feature type="binding site" description="covalent" evidence="8">
    <location>
        <position position="143"/>
    </location>
    <ligand>
        <name>heme c</name>
        <dbReference type="ChEBI" id="CHEBI:61717"/>
        <label>2</label>
    </ligand>
</feature>
<feature type="chain" id="PRO_5004786991" evidence="10">
    <location>
        <begin position="39"/>
        <end position="209"/>
    </location>
</feature>
<keyword evidence="7 9" id="KW-0408">Iron</keyword>
<gene>
    <name evidence="12" type="ORF">THITH_17180</name>
</gene>
<feature type="signal peptide" evidence="10">
    <location>
        <begin position="1"/>
        <end position="38"/>
    </location>
</feature>
<proteinExistence type="predicted"/>
<keyword evidence="6" id="KW-0249">Electron transport</keyword>
<dbReference type="RefSeq" id="WP_025367673.1">
    <property type="nucleotide sequence ID" value="NZ_CP007029.1"/>
</dbReference>
<dbReference type="PANTHER" id="PTHR33751:SF9">
    <property type="entry name" value="CYTOCHROME C4"/>
    <property type="match status" value="1"/>
</dbReference>
<feature type="binding site" description="axial binding residue" evidence="9">
    <location>
        <position position="186"/>
    </location>
    <ligand>
        <name>heme c</name>
        <dbReference type="ChEBI" id="CHEBI:61717"/>
        <label>2</label>
    </ligand>
    <ligandPart>
        <name>Fe</name>
        <dbReference type="ChEBI" id="CHEBI:18248"/>
    </ligandPart>
</feature>
<dbReference type="GO" id="GO:0009055">
    <property type="term" value="F:electron transfer activity"/>
    <property type="evidence" value="ECO:0007669"/>
    <property type="project" value="InterPro"/>
</dbReference>
<reference evidence="12 13" key="1">
    <citation type="submission" date="2013-12" db="EMBL/GenBank/DDBJ databases">
        <authorList>
            <consortium name="DOE Joint Genome Institute"/>
            <person name="Muyzer G."/>
            <person name="Huntemann M."/>
            <person name="Han J."/>
            <person name="Chen A."/>
            <person name="Kyrpides N."/>
            <person name="Mavromatis K."/>
            <person name="Markowitz V."/>
            <person name="Palaniappan K."/>
            <person name="Ivanova N."/>
            <person name="Schaumberg A."/>
            <person name="Pati A."/>
            <person name="Liolios K."/>
            <person name="Nordberg H.P."/>
            <person name="Cantor M.N."/>
            <person name="Hua S.X."/>
            <person name="Woyke T."/>
        </authorList>
    </citation>
    <scope>NUCLEOTIDE SEQUENCE [LARGE SCALE GENOMIC DNA]</scope>
    <source>
        <strain evidence="12 13">ARh 1</strain>
    </source>
</reference>
<dbReference type="HOGENOM" id="CLU_076280_3_2_6"/>
<dbReference type="InterPro" id="IPR024167">
    <property type="entry name" value="Cytochrome_c4-like"/>
</dbReference>
<dbReference type="InterPro" id="IPR009056">
    <property type="entry name" value="Cyt_c-like_dom"/>
</dbReference>
<feature type="binding site" description="axial binding residue" evidence="9">
    <location>
        <position position="93"/>
    </location>
    <ligand>
        <name>heme c</name>
        <dbReference type="ChEBI" id="CHEBI:61717"/>
        <label>1</label>
    </ligand>
    <ligandPart>
        <name>Fe</name>
        <dbReference type="ChEBI" id="CHEBI:18248"/>
    </ligandPart>
</feature>
<keyword evidence="13" id="KW-1185">Reference proteome</keyword>
<comment type="subcellular location">
    <subcellularLocation>
        <location evidence="1">Periplasm</location>
    </subcellularLocation>
</comment>
<dbReference type="InterPro" id="IPR050597">
    <property type="entry name" value="Cytochrome_c_Oxidase_Subunit"/>
</dbReference>
<name>W0DSB9_9GAMM</name>
<dbReference type="PIRSF" id="PIRSF000005">
    <property type="entry name" value="Cytochrome_c4"/>
    <property type="match status" value="1"/>
</dbReference>
<keyword evidence="10" id="KW-0732">Signal</keyword>
<evidence type="ECO:0000259" key="11">
    <source>
        <dbReference type="PROSITE" id="PS51007"/>
    </source>
</evidence>
<dbReference type="STRING" id="713585.THITH_17180"/>
<feature type="binding site" description="covalent" evidence="8">
    <location>
        <position position="53"/>
    </location>
    <ligand>
        <name>heme c</name>
        <dbReference type="ChEBI" id="CHEBI:61717"/>
        <label>1</label>
    </ligand>
</feature>
<evidence type="ECO:0000313" key="13">
    <source>
        <dbReference type="Proteomes" id="UP000005289"/>
    </source>
</evidence>
<evidence type="ECO:0000256" key="3">
    <source>
        <dbReference type="ARBA" id="ARBA00022617"/>
    </source>
</evidence>
<evidence type="ECO:0000256" key="8">
    <source>
        <dbReference type="PIRSR" id="PIRSR000005-1"/>
    </source>
</evidence>
<feature type="domain" description="Cytochrome c" evidence="11">
    <location>
        <begin position="38"/>
        <end position="116"/>
    </location>
</feature>
<dbReference type="KEGG" id="tti:THITH_17180"/>
<dbReference type="InterPro" id="IPR036909">
    <property type="entry name" value="Cyt_c-like_dom_sf"/>
</dbReference>